<accession>A0ABX1GMH1</accession>
<sequence length="424" mass="48249">MSTSEKAFLEICKRQLEQKFSFGNGNGHTQKDLELLSNYIEAEKGVYISLSTLKRLWKNDFKQGPQLATLNALASVLDYENWQDFKLSNKEGAASLPIKMEPTGKAGRRLKVLLLVVVPVVLALLVFNSFKDKGRGVFIKGPVLFTVDKTVAKGVPNTAIFEYDLSNVVADSFFIQQSWNTWRREAIQPNQTVFSSVYYESGYHRAKLIANDSIIAMQPVHILSDGWEPHVYYSESDSRFIGFQGETFVGDGQLQLPMELLEKKKVDTERDFVTRVIQSRDFGVSSNTFEFKTSMKLNPMTKNNCPWMIIQLVTEKHIFYVKLVQNGCETFAAYKLGEIVKRGKSEDLTHLGEDLYKWQDIGISVEDKTAEIRINDSLVYTERFKEDFGDIKALSYVFDGTGSIDFAELSASNGEVRNREDFER</sequence>
<feature type="transmembrane region" description="Helical" evidence="1">
    <location>
        <begin position="112"/>
        <end position="130"/>
    </location>
</feature>
<dbReference type="Proteomes" id="UP000718451">
    <property type="component" value="Unassembled WGS sequence"/>
</dbReference>
<keyword evidence="1" id="KW-0812">Transmembrane</keyword>
<keyword evidence="3" id="KW-1185">Reference proteome</keyword>
<evidence type="ECO:0000313" key="2">
    <source>
        <dbReference type="EMBL" id="NKI31093.1"/>
    </source>
</evidence>
<reference evidence="2 3" key="1">
    <citation type="submission" date="2020-04" db="EMBL/GenBank/DDBJ databases">
        <authorList>
            <person name="Yoon J."/>
        </authorList>
    </citation>
    <scope>NUCLEOTIDE SEQUENCE [LARGE SCALE GENOMIC DNA]</scope>
    <source>
        <strain evidence="2 3">DJ-13</strain>
    </source>
</reference>
<protein>
    <submittedName>
        <fullName evidence="2">Uncharacterized protein</fullName>
    </submittedName>
</protein>
<keyword evidence="1" id="KW-0472">Membrane</keyword>
<comment type="caution">
    <text evidence="2">The sequence shown here is derived from an EMBL/GenBank/DDBJ whole genome shotgun (WGS) entry which is preliminary data.</text>
</comment>
<evidence type="ECO:0000313" key="3">
    <source>
        <dbReference type="Proteomes" id="UP000718451"/>
    </source>
</evidence>
<organism evidence="2 3">
    <name type="scientific">Croceivirga thetidis</name>
    <dbReference type="NCBI Taxonomy" id="2721623"/>
    <lineage>
        <taxon>Bacteria</taxon>
        <taxon>Pseudomonadati</taxon>
        <taxon>Bacteroidota</taxon>
        <taxon>Flavobacteriia</taxon>
        <taxon>Flavobacteriales</taxon>
        <taxon>Flavobacteriaceae</taxon>
        <taxon>Croceivirga</taxon>
    </lineage>
</organism>
<evidence type="ECO:0000256" key="1">
    <source>
        <dbReference type="SAM" id="Phobius"/>
    </source>
</evidence>
<name>A0ABX1GMH1_9FLAO</name>
<dbReference type="EMBL" id="JAAWWL010000001">
    <property type="protein sequence ID" value="NKI31093.1"/>
    <property type="molecule type" value="Genomic_DNA"/>
</dbReference>
<proteinExistence type="predicted"/>
<keyword evidence="1" id="KW-1133">Transmembrane helix</keyword>
<gene>
    <name evidence="2" type="ORF">HCU67_04000</name>
</gene>